<reference evidence="1 2" key="1">
    <citation type="submission" date="2020-10" db="EMBL/GenBank/DDBJ databases">
        <title>ChiBAC.</title>
        <authorList>
            <person name="Zenner C."/>
            <person name="Hitch T.C.A."/>
            <person name="Clavel T."/>
        </authorList>
    </citation>
    <scope>NUCLEOTIDE SEQUENCE [LARGE SCALE GENOMIC DNA]</scope>
    <source>
        <strain evidence="1 2">DSM 109015</strain>
    </source>
</reference>
<accession>A0ABR9R4Y8</accession>
<proteinExistence type="predicted"/>
<keyword evidence="2" id="KW-1185">Reference proteome</keyword>
<dbReference type="Proteomes" id="UP000768567">
    <property type="component" value="Unassembled WGS sequence"/>
</dbReference>
<dbReference type="EMBL" id="JADCKC010000003">
    <property type="protein sequence ID" value="MBE5038201.1"/>
    <property type="molecule type" value="Genomic_DNA"/>
</dbReference>
<organism evidence="1 2">
    <name type="scientific">Gemmiger gallinarum</name>
    <dbReference type="NCBI Taxonomy" id="2779354"/>
    <lineage>
        <taxon>Bacteria</taxon>
        <taxon>Bacillati</taxon>
        <taxon>Bacillota</taxon>
        <taxon>Clostridia</taxon>
        <taxon>Eubacteriales</taxon>
        <taxon>Gemmiger</taxon>
    </lineage>
</organism>
<sequence length="77" mass="9022">MKARIPKHREFIIDFPQDVPAEKANEGWDKLMAIVEDYKKSHNGQSVYSPTFIEDCEPAVKKLQEEYGFNYKVEESK</sequence>
<comment type="caution">
    <text evidence="1">The sequence shown here is derived from an EMBL/GenBank/DDBJ whole genome shotgun (WGS) entry which is preliminary data.</text>
</comment>
<protein>
    <submittedName>
        <fullName evidence="1">Methylenetetrahydrofolate dehydrogenase</fullName>
    </submittedName>
</protein>
<gene>
    <name evidence="1" type="ORF">INF35_10430</name>
</gene>
<dbReference type="RefSeq" id="WP_193502205.1">
    <property type="nucleotide sequence ID" value="NZ_JADCKC010000003.1"/>
</dbReference>
<evidence type="ECO:0000313" key="2">
    <source>
        <dbReference type="Proteomes" id="UP000768567"/>
    </source>
</evidence>
<evidence type="ECO:0000313" key="1">
    <source>
        <dbReference type="EMBL" id="MBE5038201.1"/>
    </source>
</evidence>
<name>A0ABR9R4Y8_9FIRM</name>